<dbReference type="Pfam" id="PF07090">
    <property type="entry name" value="GATase1_like"/>
    <property type="match status" value="1"/>
</dbReference>
<dbReference type="Gene3D" id="3.40.50.880">
    <property type="match status" value="1"/>
</dbReference>
<name>A0AAU7V8N7_9ACTO</name>
<dbReference type="AlphaFoldDB" id="A0AAU7V8N7"/>
<dbReference type="EMBL" id="CP138335">
    <property type="protein sequence ID" value="XBW08359.1"/>
    <property type="molecule type" value="Genomic_DNA"/>
</dbReference>
<evidence type="ECO:0000259" key="1">
    <source>
        <dbReference type="Pfam" id="PF07090"/>
    </source>
</evidence>
<organism evidence="2">
    <name type="scientific">Scrofimicrobium appendicitidis</name>
    <dbReference type="NCBI Taxonomy" id="3079930"/>
    <lineage>
        <taxon>Bacteria</taxon>
        <taxon>Bacillati</taxon>
        <taxon>Actinomycetota</taxon>
        <taxon>Actinomycetes</taxon>
        <taxon>Actinomycetales</taxon>
        <taxon>Actinomycetaceae</taxon>
        <taxon>Scrofimicrobium</taxon>
    </lineage>
</organism>
<proteinExistence type="predicted"/>
<gene>
    <name evidence="2" type="ORF">SAC06_02050</name>
</gene>
<dbReference type="PANTHER" id="PTHR37947:SF1">
    <property type="entry name" value="BLL2462 PROTEIN"/>
    <property type="match status" value="1"/>
</dbReference>
<feature type="domain" description="Putative glutamine amidotransferase" evidence="1">
    <location>
        <begin position="3"/>
        <end position="246"/>
    </location>
</feature>
<dbReference type="RefSeq" id="WP_350258558.1">
    <property type="nucleotide sequence ID" value="NZ_CP138335.1"/>
</dbReference>
<protein>
    <submittedName>
        <fullName evidence="2">Glutamine amidotransferase</fullName>
    </submittedName>
</protein>
<sequence length="253" mass="27925">MARVLLAGESWINSATDHKGFDPFPHTQLQIGCTELLAALSERGHQVTHLRSHDVADLFPQEQAELDRFEVVILSDIGANSLLLSPRVFAEGKTAPNRLHLLRDWVRAGGSLLMAGGYLSFQGFQAKANYAGTAIEEVLPVNLFRWDDRVETPEGSRGEVQDSAHPIVAGLDRVWPPLLGYQQLRAKPEAEVLVRIGEDPLLTVWEYGQGRAAAYASDISPHWASAEFMVWAGYGQLFGALINWLARTDPSEV</sequence>
<keyword evidence="2" id="KW-0315">Glutamine amidotransferase</keyword>
<evidence type="ECO:0000313" key="2">
    <source>
        <dbReference type="EMBL" id="XBW08359.1"/>
    </source>
</evidence>
<dbReference type="PANTHER" id="PTHR37947">
    <property type="entry name" value="BLL2462 PROTEIN"/>
    <property type="match status" value="1"/>
</dbReference>
<dbReference type="InterPro" id="IPR010768">
    <property type="entry name" value="GATase1-like"/>
</dbReference>
<dbReference type="InterPro" id="IPR029062">
    <property type="entry name" value="Class_I_gatase-like"/>
</dbReference>
<dbReference type="KEGG" id="sapp:SAC06_02050"/>
<reference evidence="2" key="1">
    <citation type="submission" date="2023-11" db="EMBL/GenBank/DDBJ databases">
        <title>Scrofimicrobium hongkongense sp. nov., isolated from a patient with peritonitis.</title>
        <authorList>
            <person name="Lao H.Y."/>
            <person name="Wong A.Y.P."/>
            <person name="Ng T.L."/>
            <person name="Wong R.Y.L."/>
            <person name="Yau M.C.Y."/>
            <person name="Lam J.Y.W."/>
            <person name="Siu G.K.H."/>
        </authorList>
    </citation>
    <scope>NUCLEOTIDE SEQUENCE</scope>
    <source>
        <strain evidence="2">R131</strain>
    </source>
</reference>
<accession>A0AAU7V8N7</accession>
<dbReference type="CDD" id="cd03143">
    <property type="entry name" value="A4_beta-galactosidase_middle_domain"/>
    <property type="match status" value="1"/>
</dbReference>
<dbReference type="SUPFAM" id="SSF52317">
    <property type="entry name" value="Class I glutamine amidotransferase-like"/>
    <property type="match status" value="1"/>
</dbReference>